<organism evidence="11 12">
    <name type="scientific">Chitiniphilus eburneus</name>
    <dbReference type="NCBI Taxonomy" id="2571148"/>
    <lineage>
        <taxon>Bacteria</taxon>
        <taxon>Pseudomonadati</taxon>
        <taxon>Pseudomonadota</taxon>
        <taxon>Betaproteobacteria</taxon>
        <taxon>Neisseriales</taxon>
        <taxon>Chitinibacteraceae</taxon>
        <taxon>Chitiniphilus</taxon>
    </lineage>
</organism>
<dbReference type="Gene3D" id="3.20.20.80">
    <property type="entry name" value="Glycosidases"/>
    <property type="match status" value="1"/>
</dbReference>
<sequence>MTLLAIPAALAAAQAFAAYPAWQEGNTYAAGTMVSYEGRDYRALATHTAYTGTNWNPAASPTLWVKIGASADTPAAPVVTPTATPAPAPQPTGAPNTGCFQAWGSDNVYVGGDQVTYNGRNYKAKWWTRGDNPTASGQWGVWQDLGACGGGDVTPTPVPPTPTPVVTPTPTPVVTPTPTPVVTPTPTPVVTPTPTPVVTPTPTPVVTPTPTPVVTPTPTPVVTPTPTPVVTPTPIVTPTPVGPVPTPVAGAQVGAYFAQWGIYGRNYQVKNIDTSGTAAKLTFINYAFGNVYQKNGGYECGMVNKLEPGATDPNAPGAGTGGDSWADYQKGMGSDAAIDGVGDTWGWPQWDDPRNGVSGPLKGNFNQLKKLKAKYPDLKVLISLGGWTWSKWFSAASATDPLRKQLVKSCIDLYIKGNLAAFDGSGGVAAANGVFDGIDIDWEFPGSHGGQPYNTVSPADTQNFTLLMKEFRTQLDALKSGYLLTAAVGAGKDKIDLTEPAEYSKYLDWINIMSYDYNGTWAAQGPTDFQSHLYPDPANPNAIDSKTGEASLATYYNTDSAVKSLLAKGVPAKKLQLGIPFYGRGWTGVQPGPNGDGLYQKASGAAKGTYEAGNEDYKVLKNAPGTVYYHPTTKQSWKYDGSNWWSYDTPQDIAVKIDYAKRNGLGGVFSWALDGDTANGELAKEIAKMRQ</sequence>
<evidence type="ECO:0000256" key="3">
    <source>
        <dbReference type="ARBA" id="ARBA00022801"/>
    </source>
</evidence>
<dbReference type="Gene3D" id="2.10.10.20">
    <property type="entry name" value="Carbohydrate-binding module superfamily 5/12"/>
    <property type="match status" value="2"/>
</dbReference>
<dbReference type="AlphaFoldDB" id="A0A4U0Q8T1"/>
<dbReference type="Pfam" id="PF02839">
    <property type="entry name" value="CBM_5_12"/>
    <property type="match status" value="2"/>
</dbReference>
<comment type="catalytic activity">
    <reaction evidence="1">
        <text>Random endo-hydrolysis of N-acetyl-beta-D-glucosaminide (1-&gt;4)-beta-linkages in chitin and chitodextrins.</text>
        <dbReference type="EC" id="3.2.1.14"/>
    </reaction>
</comment>
<evidence type="ECO:0000256" key="7">
    <source>
        <dbReference type="RuleBase" id="RU000489"/>
    </source>
</evidence>
<dbReference type="EMBL" id="SUMF01000002">
    <property type="protein sequence ID" value="TJZ77703.1"/>
    <property type="molecule type" value="Genomic_DNA"/>
</dbReference>
<evidence type="ECO:0000313" key="11">
    <source>
        <dbReference type="EMBL" id="TJZ77703.1"/>
    </source>
</evidence>
<dbReference type="InterPro" id="IPR036573">
    <property type="entry name" value="CBM_sf_5/12"/>
</dbReference>
<keyword evidence="5" id="KW-0119">Carbohydrate metabolism</keyword>
<dbReference type="CDD" id="cd12215">
    <property type="entry name" value="ChiC_BD"/>
    <property type="match status" value="1"/>
</dbReference>
<evidence type="ECO:0000256" key="2">
    <source>
        <dbReference type="ARBA" id="ARBA00012729"/>
    </source>
</evidence>
<keyword evidence="3 7" id="KW-0378">Hydrolase</keyword>
<dbReference type="InterPro" id="IPR001223">
    <property type="entry name" value="Glyco_hydro18_cat"/>
</dbReference>
<feature type="region of interest" description="Disordered" evidence="8">
    <location>
        <begin position="161"/>
        <end position="180"/>
    </location>
</feature>
<dbReference type="Gene3D" id="3.10.50.10">
    <property type="match status" value="1"/>
</dbReference>
<accession>A0A4U0Q8T1</accession>
<evidence type="ECO:0000256" key="5">
    <source>
        <dbReference type="ARBA" id="ARBA00023277"/>
    </source>
</evidence>
<keyword evidence="9" id="KW-0732">Signal</keyword>
<dbReference type="EC" id="3.2.1.14" evidence="2"/>
<name>A0A4U0Q8T1_9NEIS</name>
<dbReference type="GO" id="GO:0006032">
    <property type="term" value="P:chitin catabolic process"/>
    <property type="evidence" value="ECO:0007669"/>
    <property type="project" value="UniProtKB-KW"/>
</dbReference>
<dbReference type="OrthoDB" id="8573752at2"/>
<comment type="caution">
    <text evidence="11">The sequence shown here is derived from an EMBL/GenBank/DDBJ whole genome shotgun (WGS) entry which is preliminary data.</text>
</comment>
<evidence type="ECO:0000259" key="10">
    <source>
        <dbReference type="PROSITE" id="PS51910"/>
    </source>
</evidence>
<keyword evidence="6 7" id="KW-0326">Glycosidase</keyword>
<keyword evidence="4" id="KW-0146">Chitin degradation</keyword>
<dbReference type="PROSITE" id="PS51910">
    <property type="entry name" value="GH18_2"/>
    <property type="match status" value="1"/>
</dbReference>
<dbReference type="GO" id="GO:0008061">
    <property type="term" value="F:chitin binding"/>
    <property type="evidence" value="ECO:0007669"/>
    <property type="project" value="InterPro"/>
</dbReference>
<dbReference type="SUPFAM" id="SSF54556">
    <property type="entry name" value="Chitinase insertion domain"/>
    <property type="match status" value="1"/>
</dbReference>
<dbReference type="InterPro" id="IPR017853">
    <property type="entry name" value="GH"/>
</dbReference>
<dbReference type="GO" id="GO:0008843">
    <property type="term" value="F:endochitinase activity"/>
    <property type="evidence" value="ECO:0007669"/>
    <property type="project" value="UniProtKB-EC"/>
</dbReference>
<dbReference type="PROSITE" id="PS01095">
    <property type="entry name" value="GH18_1"/>
    <property type="match status" value="1"/>
</dbReference>
<dbReference type="CDD" id="cd06548">
    <property type="entry name" value="GH18_chitinase"/>
    <property type="match status" value="1"/>
</dbReference>
<dbReference type="InterPro" id="IPR050314">
    <property type="entry name" value="Glycosyl_Hydrlase_18"/>
</dbReference>
<dbReference type="GO" id="GO:0005576">
    <property type="term" value="C:extracellular region"/>
    <property type="evidence" value="ECO:0007669"/>
    <property type="project" value="InterPro"/>
</dbReference>
<proteinExistence type="predicted"/>
<evidence type="ECO:0000256" key="4">
    <source>
        <dbReference type="ARBA" id="ARBA00023024"/>
    </source>
</evidence>
<dbReference type="InterPro" id="IPR001579">
    <property type="entry name" value="Glyco_hydro_18_chit_AS"/>
</dbReference>
<reference evidence="11 12" key="1">
    <citation type="submission" date="2019-04" db="EMBL/GenBank/DDBJ databases">
        <title>Chitiniphilus eburnea sp. nov., a novel chitinolytic bacterium isolated from aquaculture sludge.</title>
        <authorList>
            <person name="Sheng M."/>
        </authorList>
    </citation>
    <scope>NUCLEOTIDE SEQUENCE [LARGE SCALE GENOMIC DNA]</scope>
    <source>
        <strain evidence="11 12">HX-2-15</strain>
    </source>
</reference>
<dbReference type="InterPro" id="IPR003610">
    <property type="entry name" value="CBM5/12"/>
</dbReference>
<feature type="signal peptide" evidence="9">
    <location>
        <begin position="1"/>
        <end position="17"/>
    </location>
</feature>
<evidence type="ECO:0000256" key="1">
    <source>
        <dbReference type="ARBA" id="ARBA00000822"/>
    </source>
</evidence>
<dbReference type="SUPFAM" id="SSF51055">
    <property type="entry name" value="Carbohydrate binding domain"/>
    <property type="match status" value="2"/>
</dbReference>
<dbReference type="PANTHER" id="PTHR11177:SF317">
    <property type="entry name" value="CHITINASE 12-RELATED"/>
    <property type="match status" value="1"/>
</dbReference>
<dbReference type="SUPFAM" id="SSF51445">
    <property type="entry name" value="(Trans)glycosidases"/>
    <property type="match status" value="1"/>
</dbReference>
<dbReference type="Pfam" id="PF00704">
    <property type="entry name" value="Glyco_hydro_18"/>
    <property type="match status" value="1"/>
</dbReference>
<dbReference type="GO" id="GO:0030246">
    <property type="term" value="F:carbohydrate binding"/>
    <property type="evidence" value="ECO:0007669"/>
    <property type="project" value="InterPro"/>
</dbReference>
<dbReference type="GO" id="GO:0005975">
    <property type="term" value="P:carbohydrate metabolic process"/>
    <property type="evidence" value="ECO:0007669"/>
    <property type="project" value="InterPro"/>
</dbReference>
<dbReference type="Proteomes" id="UP000310016">
    <property type="component" value="Unassembled WGS sequence"/>
</dbReference>
<dbReference type="SMART" id="SM00636">
    <property type="entry name" value="Glyco_18"/>
    <property type="match status" value="1"/>
</dbReference>
<protein>
    <recommendedName>
        <fullName evidence="2">chitinase</fullName>
        <ecNumber evidence="2">3.2.1.14</ecNumber>
    </recommendedName>
</protein>
<keyword evidence="4" id="KW-0624">Polysaccharide degradation</keyword>
<feature type="domain" description="GH18" evidence="10">
    <location>
        <begin position="251"/>
        <end position="691"/>
    </location>
</feature>
<dbReference type="CDD" id="cd12214">
    <property type="entry name" value="ChiA1_BD"/>
    <property type="match status" value="1"/>
</dbReference>
<keyword evidence="12" id="KW-1185">Reference proteome</keyword>
<evidence type="ECO:0000256" key="9">
    <source>
        <dbReference type="SAM" id="SignalP"/>
    </source>
</evidence>
<evidence type="ECO:0000256" key="6">
    <source>
        <dbReference type="ARBA" id="ARBA00023295"/>
    </source>
</evidence>
<dbReference type="InterPro" id="IPR011583">
    <property type="entry name" value="Chitinase_II/V-like_cat"/>
</dbReference>
<dbReference type="PANTHER" id="PTHR11177">
    <property type="entry name" value="CHITINASE"/>
    <property type="match status" value="1"/>
</dbReference>
<gene>
    <name evidence="11" type="ORF">FAZ21_04745</name>
</gene>
<evidence type="ECO:0000313" key="12">
    <source>
        <dbReference type="Proteomes" id="UP000310016"/>
    </source>
</evidence>
<evidence type="ECO:0000256" key="8">
    <source>
        <dbReference type="SAM" id="MobiDB-lite"/>
    </source>
</evidence>
<feature type="chain" id="PRO_5020896172" description="chitinase" evidence="9">
    <location>
        <begin position="18"/>
        <end position="691"/>
    </location>
</feature>
<dbReference type="SMART" id="SM00495">
    <property type="entry name" value="ChtBD3"/>
    <property type="match status" value="2"/>
</dbReference>
<dbReference type="InterPro" id="IPR029070">
    <property type="entry name" value="Chitinase_insertion_sf"/>
</dbReference>